<accession>A0A6G4V899</accession>
<dbReference type="GO" id="GO:0003700">
    <property type="term" value="F:DNA-binding transcription factor activity"/>
    <property type="evidence" value="ECO:0007669"/>
    <property type="project" value="InterPro"/>
</dbReference>
<evidence type="ECO:0000313" key="7">
    <source>
        <dbReference type="Proteomes" id="UP000472335"/>
    </source>
</evidence>
<keyword evidence="3" id="KW-0238">DNA-binding</keyword>
<dbReference type="PANTHER" id="PTHR30346:SF28">
    <property type="entry name" value="HTH-TYPE TRANSCRIPTIONAL REGULATOR CYNR"/>
    <property type="match status" value="1"/>
</dbReference>
<comment type="similarity">
    <text evidence="1">Belongs to the LysR transcriptional regulatory family.</text>
</comment>
<keyword evidence="4" id="KW-0804">Transcription</keyword>
<dbReference type="Pfam" id="PF00126">
    <property type="entry name" value="HTH_1"/>
    <property type="match status" value="1"/>
</dbReference>
<evidence type="ECO:0000259" key="5">
    <source>
        <dbReference type="PROSITE" id="PS50931"/>
    </source>
</evidence>
<evidence type="ECO:0000256" key="2">
    <source>
        <dbReference type="ARBA" id="ARBA00023015"/>
    </source>
</evidence>
<reference evidence="6 7" key="1">
    <citation type="submission" date="2020-02" db="EMBL/GenBank/DDBJ databases">
        <title>Whole-genome analyses of novel actinobacteria.</title>
        <authorList>
            <person name="Sahin N."/>
            <person name="Gencbay T."/>
        </authorList>
    </citation>
    <scope>NUCLEOTIDE SEQUENCE [LARGE SCALE GENOMIC DNA]</scope>
    <source>
        <strain evidence="6 7">HC44</strain>
    </source>
</reference>
<protein>
    <submittedName>
        <fullName evidence="6">LysR family transcriptional regulator</fullName>
    </submittedName>
</protein>
<dbReference type="AlphaFoldDB" id="A0A6G4V899"/>
<dbReference type="InterPro" id="IPR036388">
    <property type="entry name" value="WH-like_DNA-bd_sf"/>
</dbReference>
<evidence type="ECO:0000313" key="6">
    <source>
        <dbReference type="EMBL" id="NGO10043.1"/>
    </source>
</evidence>
<keyword evidence="2" id="KW-0805">Transcription regulation</keyword>
<dbReference type="SUPFAM" id="SSF46785">
    <property type="entry name" value="Winged helix' DNA-binding domain"/>
    <property type="match status" value="1"/>
</dbReference>
<dbReference type="PRINTS" id="PR00039">
    <property type="entry name" value="HTHLYSR"/>
</dbReference>
<dbReference type="RefSeq" id="WP_165261598.1">
    <property type="nucleotide sequence ID" value="NZ_JAAKZY010000064.1"/>
</dbReference>
<name>A0A6G4V899_9ACTN</name>
<comment type="caution">
    <text evidence="6">The sequence shown here is derived from an EMBL/GenBank/DDBJ whole genome shotgun (WGS) entry which is preliminary data.</text>
</comment>
<gene>
    <name evidence="6" type="ORF">G5C60_21200</name>
</gene>
<dbReference type="PROSITE" id="PS50931">
    <property type="entry name" value="HTH_LYSR"/>
    <property type="match status" value="1"/>
</dbReference>
<dbReference type="EMBL" id="JAAKZY010000064">
    <property type="protein sequence ID" value="NGO10043.1"/>
    <property type="molecule type" value="Genomic_DNA"/>
</dbReference>
<keyword evidence="7" id="KW-1185">Reference proteome</keyword>
<dbReference type="FunFam" id="1.10.10.10:FF:000001">
    <property type="entry name" value="LysR family transcriptional regulator"/>
    <property type="match status" value="1"/>
</dbReference>
<dbReference type="Proteomes" id="UP000472335">
    <property type="component" value="Unassembled WGS sequence"/>
</dbReference>
<proteinExistence type="inferred from homology"/>
<evidence type="ECO:0000256" key="1">
    <source>
        <dbReference type="ARBA" id="ARBA00009437"/>
    </source>
</evidence>
<evidence type="ECO:0000256" key="3">
    <source>
        <dbReference type="ARBA" id="ARBA00023125"/>
    </source>
</evidence>
<dbReference type="PANTHER" id="PTHR30346">
    <property type="entry name" value="TRANSCRIPTIONAL DUAL REGULATOR HCAR-RELATED"/>
    <property type="match status" value="1"/>
</dbReference>
<feature type="domain" description="HTH lysR-type" evidence="5">
    <location>
        <begin position="6"/>
        <end position="63"/>
    </location>
</feature>
<dbReference type="Gene3D" id="1.10.10.10">
    <property type="entry name" value="Winged helix-like DNA-binding domain superfamily/Winged helix DNA-binding domain"/>
    <property type="match status" value="1"/>
</dbReference>
<dbReference type="GO" id="GO:0003677">
    <property type="term" value="F:DNA binding"/>
    <property type="evidence" value="ECO:0007669"/>
    <property type="project" value="UniProtKB-KW"/>
</dbReference>
<evidence type="ECO:0000256" key="4">
    <source>
        <dbReference type="ARBA" id="ARBA00023163"/>
    </source>
</evidence>
<dbReference type="InterPro" id="IPR036390">
    <property type="entry name" value="WH_DNA-bd_sf"/>
</dbReference>
<organism evidence="6 7">
    <name type="scientific">Streptomyces scabichelini</name>
    <dbReference type="NCBI Taxonomy" id="2711217"/>
    <lineage>
        <taxon>Bacteria</taxon>
        <taxon>Bacillati</taxon>
        <taxon>Actinomycetota</taxon>
        <taxon>Actinomycetes</taxon>
        <taxon>Kitasatosporales</taxon>
        <taxon>Streptomycetaceae</taxon>
        <taxon>Streptomyces</taxon>
    </lineage>
</organism>
<sequence>MTKSAPRLKHLCYLLAVADEGTFTKAAEHLGVTHPALSRAIRSLEDAVGTALFSRAPHGAELTEAGRMLSQEARNLVESADAALAHGWAGASTVAVFGDVCTVEAVPA</sequence>
<dbReference type="InterPro" id="IPR000847">
    <property type="entry name" value="LysR_HTH_N"/>
</dbReference>
<dbReference type="GO" id="GO:0032993">
    <property type="term" value="C:protein-DNA complex"/>
    <property type="evidence" value="ECO:0007669"/>
    <property type="project" value="TreeGrafter"/>
</dbReference>